<comment type="caution">
    <text evidence="2">The sequence shown here is derived from an EMBL/GenBank/DDBJ whole genome shotgun (WGS) entry which is preliminary data.</text>
</comment>
<feature type="region of interest" description="Disordered" evidence="1">
    <location>
        <begin position="70"/>
        <end position="121"/>
    </location>
</feature>
<dbReference type="Proteomes" id="UP000554482">
    <property type="component" value="Unassembled WGS sequence"/>
</dbReference>
<gene>
    <name evidence="2" type="ORF">FRX31_032306</name>
</gene>
<keyword evidence="3" id="KW-1185">Reference proteome</keyword>
<proteinExistence type="predicted"/>
<accession>A0A7J6UZP2</accession>
<dbReference type="AlphaFoldDB" id="A0A7J6UZP2"/>
<dbReference type="EMBL" id="JABWDY010040426">
    <property type="protein sequence ID" value="KAF5178107.1"/>
    <property type="molecule type" value="Genomic_DNA"/>
</dbReference>
<protein>
    <submittedName>
        <fullName evidence="2">Uncharacterized protein</fullName>
    </submittedName>
</protein>
<evidence type="ECO:0000313" key="3">
    <source>
        <dbReference type="Proteomes" id="UP000554482"/>
    </source>
</evidence>
<sequence length="137" mass="15261">MAQKSLKGGNMAFNVFVKQGAVDREWRQVPSKGNSGAKPTKEKTWAQVVTGSRYDPIREVVDETQAYDMEAEDEAQQNLSVPEVQGDENLSQGPISKKERAKSGTYNSGNPGLRLSRQLWPSSRKLRLGKIKNLARQ</sequence>
<organism evidence="2 3">
    <name type="scientific">Thalictrum thalictroides</name>
    <name type="common">Rue-anemone</name>
    <name type="synonym">Anemone thalictroides</name>
    <dbReference type="NCBI Taxonomy" id="46969"/>
    <lineage>
        <taxon>Eukaryota</taxon>
        <taxon>Viridiplantae</taxon>
        <taxon>Streptophyta</taxon>
        <taxon>Embryophyta</taxon>
        <taxon>Tracheophyta</taxon>
        <taxon>Spermatophyta</taxon>
        <taxon>Magnoliopsida</taxon>
        <taxon>Ranunculales</taxon>
        <taxon>Ranunculaceae</taxon>
        <taxon>Thalictroideae</taxon>
        <taxon>Thalictrum</taxon>
    </lineage>
</organism>
<feature type="non-terminal residue" evidence="2">
    <location>
        <position position="137"/>
    </location>
</feature>
<evidence type="ECO:0000313" key="2">
    <source>
        <dbReference type="EMBL" id="KAF5178107.1"/>
    </source>
</evidence>
<name>A0A7J6UZP2_THATH</name>
<evidence type="ECO:0000256" key="1">
    <source>
        <dbReference type="SAM" id="MobiDB-lite"/>
    </source>
</evidence>
<reference evidence="2 3" key="1">
    <citation type="submission" date="2020-06" db="EMBL/GenBank/DDBJ databases">
        <title>Transcriptomic and genomic resources for Thalictrum thalictroides and T. hernandezii: Facilitating candidate gene discovery in an emerging model plant lineage.</title>
        <authorList>
            <person name="Arias T."/>
            <person name="Riano-Pachon D.M."/>
            <person name="Di Stilio V.S."/>
        </authorList>
    </citation>
    <scope>NUCLEOTIDE SEQUENCE [LARGE SCALE GENOMIC DNA]</scope>
    <source>
        <strain evidence="3">cv. WT478/WT964</strain>
        <tissue evidence="2">Leaves</tissue>
    </source>
</reference>